<evidence type="ECO:0000313" key="2">
    <source>
        <dbReference type="EMBL" id="KJH69512.1"/>
    </source>
</evidence>
<name>A0A0D8ZMB9_9CYAN</name>
<dbReference type="EMBL" id="JYON01000041">
    <property type="protein sequence ID" value="KJH69512.1"/>
    <property type="molecule type" value="Genomic_DNA"/>
</dbReference>
<comment type="caution">
    <text evidence="2">The sequence shown here is derived from an EMBL/GenBank/DDBJ whole genome shotgun (WGS) entry which is preliminary data.</text>
</comment>
<keyword evidence="1" id="KW-1133">Transmembrane helix</keyword>
<feature type="transmembrane region" description="Helical" evidence="1">
    <location>
        <begin position="49"/>
        <end position="68"/>
    </location>
</feature>
<sequence>MSNMTLHYIVNKKHNFSLKKSQPEFKEIFQVWREYENIAMHFNELLIKLRVQALGAIAIIGTISTALLKESAELPKYLFP</sequence>
<keyword evidence="1" id="KW-0472">Membrane</keyword>
<dbReference type="Proteomes" id="UP000032452">
    <property type="component" value="Unassembled WGS sequence"/>
</dbReference>
<accession>A0A0D8ZMB9</accession>
<dbReference type="AlphaFoldDB" id="A0A0D8ZMB9"/>
<proteinExistence type="predicted"/>
<keyword evidence="1" id="KW-0812">Transmembrane</keyword>
<gene>
    <name evidence="2" type="ORF">UH38_23440</name>
</gene>
<protein>
    <submittedName>
        <fullName evidence="2">Uncharacterized protein</fullName>
    </submittedName>
</protein>
<reference evidence="2 3" key="1">
    <citation type="submission" date="2015-02" db="EMBL/GenBank/DDBJ databases">
        <title>Draft genome of a novel marine cyanobacterium (Chroococcales) isolated from South Atlantic Ocean.</title>
        <authorList>
            <person name="Rigonato J."/>
            <person name="Alvarenga D.O."/>
            <person name="Branco L.H."/>
            <person name="Varani A.M."/>
            <person name="Brandini F.P."/>
            <person name="Fiore M.F."/>
        </authorList>
    </citation>
    <scope>NUCLEOTIDE SEQUENCE [LARGE SCALE GENOMIC DNA]</scope>
    <source>
        <strain evidence="2 3">CENA595</strain>
    </source>
</reference>
<organism evidence="2 3">
    <name type="scientific">Aliterella atlantica CENA595</name>
    <dbReference type="NCBI Taxonomy" id="1618023"/>
    <lineage>
        <taxon>Bacteria</taxon>
        <taxon>Bacillati</taxon>
        <taxon>Cyanobacteriota</taxon>
        <taxon>Cyanophyceae</taxon>
        <taxon>Chroococcidiopsidales</taxon>
        <taxon>Aliterellaceae</taxon>
        <taxon>Aliterella</taxon>
    </lineage>
</organism>
<keyword evidence="3" id="KW-1185">Reference proteome</keyword>
<evidence type="ECO:0000256" key="1">
    <source>
        <dbReference type="SAM" id="Phobius"/>
    </source>
</evidence>
<evidence type="ECO:0000313" key="3">
    <source>
        <dbReference type="Proteomes" id="UP000032452"/>
    </source>
</evidence>